<evidence type="ECO:0000313" key="4">
    <source>
        <dbReference type="EMBL" id="OSX72122.1"/>
    </source>
</evidence>
<dbReference type="PANTHER" id="PTHR11733:SF167">
    <property type="entry name" value="FI17812P1-RELATED"/>
    <property type="match status" value="1"/>
</dbReference>
<protein>
    <recommendedName>
        <fullName evidence="3">Peptidase M13 C-terminal domain-containing protein</fullName>
    </recommendedName>
</protein>
<name>A0A1X6NU47_PORUM</name>
<evidence type="ECO:0000259" key="3">
    <source>
        <dbReference type="Pfam" id="PF01431"/>
    </source>
</evidence>
<feature type="domain" description="Peptidase M13 C-terminal" evidence="3">
    <location>
        <begin position="375"/>
        <end position="593"/>
    </location>
</feature>
<dbReference type="GO" id="GO:0016485">
    <property type="term" value="P:protein processing"/>
    <property type="evidence" value="ECO:0007669"/>
    <property type="project" value="TreeGrafter"/>
</dbReference>
<dbReference type="InterPro" id="IPR018497">
    <property type="entry name" value="Peptidase_M13_C"/>
</dbReference>
<dbReference type="InterPro" id="IPR042089">
    <property type="entry name" value="Peptidase_M13_dom_2"/>
</dbReference>
<dbReference type="Proteomes" id="UP000218209">
    <property type="component" value="Unassembled WGS sequence"/>
</dbReference>
<sequence length="596" mass="63297">MARTPRHVAAAVAAAALTVTAAAVAARGAAAARQAPPEPADAAQVAAGVLALLDRTTDPCVDFYRFACGGFDDAAALPAGVGVVGRSKEAVKAGTAGWMAAALGRGAAAVLAAGGAAVEEAQSALATDVIAAACAAGWLRSTNCRSSKRQRRAVETAMEVERRLATTAHRALFFNESRAGDEQPLLHDYAKGLGVATTGNGFALAGKRYFVDLMKAVEERGFRADLPIYFAYAVTVDLARRQLLGPELYAAFVRHIQGTSPAAYAERPTTERECVVRTIEALPDDLSTAIVQETTWLDATSKAAALDKIKQMQLLAGVDEKTPAVTAGVVVAPGAGAHVANTISGGAARVRRQLDRLTSAAAAARWENPAFTFQASYSPRVNRITFYSATLRWPLLPTPRELIVPTAILLGSASMVAGHELGHLLDTTGVFYDGKGERRLWLSRASRTVFEERTTCIAEQYSNYTVGGSGGDPPLTLNGKDKVNEALADSFGIQVAVAQLARMLSGPNPAHPLAETNPALYEIFTDEQLFWTAAAQMHCAKRSRLNLERYAKRNPHAPETARVRGMVTHHPGFAKAFRCPADSPYLPTKRCTVYGE</sequence>
<proteinExistence type="inferred from homology"/>
<dbReference type="SUPFAM" id="SSF55486">
    <property type="entry name" value="Metalloproteases ('zincins'), catalytic domain"/>
    <property type="match status" value="2"/>
</dbReference>
<dbReference type="PROSITE" id="PS51885">
    <property type="entry name" value="NEPRILYSIN"/>
    <property type="match status" value="1"/>
</dbReference>
<dbReference type="Gene3D" id="1.10.1380.10">
    <property type="entry name" value="Neutral endopeptidase , domain2"/>
    <property type="match status" value="1"/>
</dbReference>
<reference evidence="4 5" key="1">
    <citation type="submission" date="2017-03" db="EMBL/GenBank/DDBJ databases">
        <title>WGS assembly of Porphyra umbilicalis.</title>
        <authorList>
            <person name="Brawley S.H."/>
            <person name="Blouin N.A."/>
            <person name="Ficko-Blean E."/>
            <person name="Wheeler G.L."/>
            <person name="Lohr M."/>
            <person name="Goodson H.V."/>
            <person name="Jenkins J.W."/>
            <person name="Blaby-Haas C.E."/>
            <person name="Helliwell K.E."/>
            <person name="Chan C."/>
            <person name="Marriage T."/>
            <person name="Bhattacharya D."/>
            <person name="Klein A.S."/>
            <person name="Badis Y."/>
            <person name="Brodie J."/>
            <person name="Cao Y."/>
            <person name="Collen J."/>
            <person name="Dittami S.M."/>
            <person name="Gachon C.M."/>
            <person name="Green B.R."/>
            <person name="Karpowicz S."/>
            <person name="Kim J.W."/>
            <person name="Kudahl U."/>
            <person name="Lin S."/>
            <person name="Michel G."/>
            <person name="Mittag M."/>
            <person name="Olson B.J."/>
            <person name="Pangilinan J."/>
            <person name="Peng Y."/>
            <person name="Qiu H."/>
            <person name="Shu S."/>
            <person name="Singer J.T."/>
            <person name="Smith A.G."/>
            <person name="Sprecher B.N."/>
            <person name="Wagner V."/>
            <person name="Wang W."/>
            <person name="Wang Z.-Y."/>
            <person name="Yan J."/>
            <person name="Yarish C."/>
            <person name="Zoeuner-Riek S."/>
            <person name="Zhuang Y."/>
            <person name="Zou Y."/>
            <person name="Lindquist E.A."/>
            <person name="Grimwood J."/>
            <person name="Barry K."/>
            <person name="Rokhsar D.S."/>
            <person name="Schmutz J."/>
            <person name="Stiller J.W."/>
            <person name="Grossman A.R."/>
            <person name="Prochnik S.E."/>
        </authorList>
    </citation>
    <scope>NUCLEOTIDE SEQUENCE [LARGE SCALE GENOMIC DNA]</scope>
    <source>
        <strain evidence="4">4086291</strain>
    </source>
</reference>
<feature type="signal peptide" evidence="2">
    <location>
        <begin position="1"/>
        <end position="22"/>
    </location>
</feature>
<dbReference type="PANTHER" id="PTHR11733">
    <property type="entry name" value="ZINC METALLOPROTEASE FAMILY M13 NEPRILYSIN-RELATED"/>
    <property type="match status" value="1"/>
</dbReference>
<dbReference type="Gene3D" id="3.40.390.10">
    <property type="entry name" value="Collagenase (Catalytic Domain)"/>
    <property type="match status" value="2"/>
</dbReference>
<evidence type="ECO:0000256" key="1">
    <source>
        <dbReference type="ARBA" id="ARBA00007357"/>
    </source>
</evidence>
<gene>
    <name evidence="4" type="ORF">BU14_0465s0013</name>
</gene>
<dbReference type="GO" id="GO:0005886">
    <property type="term" value="C:plasma membrane"/>
    <property type="evidence" value="ECO:0007669"/>
    <property type="project" value="TreeGrafter"/>
</dbReference>
<dbReference type="OrthoDB" id="6475849at2759"/>
<dbReference type="EMBL" id="KV919082">
    <property type="protein sequence ID" value="OSX72122.1"/>
    <property type="molecule type" value="Genomic_DNA"/>
</dbReference>
<keyword evidence="2" id="KW-0732">Signal</keyword>
<comment type="similarity">
    <text evidence="1">Belongs to the peptidase M13 family.</text>
</comment>
<dbReference type="AlphaFoldDB" id="A0A1X6NU47"/>
<organism evidence="4 5">
    <name type="scientific">Porphyra umbilicalis</name>
    <name type="common">Purple laver</name>
    <name type="synonym">Red alga</name>
    <dbReference type="NCBI Taxonomy" id="2786"/>
    <lineage>
        <taxon>Eukaryota</taxon>
        <taxon>Rhodophyta</taxon>
        <taxon>Bangiophyceae</taxon>
        <taxon>Bangiales</taxon>
        <taxon>Bangiaceae</taxon>
        <taxon>Porphyra</taxon>
    </lineage>
</organism>
<dbReference type="InterPro" id="IPR024079">
    <property type="entry name" value="MetalloPept_cat_dom_sf"/>
</dbReference>
<evidence type="ECO:0000313" key="5">
    <source>
        <dbReference type="Proteomes" id="UP000218209"/>
    </source>
</evidence>
<dbReference type="InterPro" id="IPR000718">
    <property type="entry name" value="Peptidase_M13"/>
</dbReference>
<keyword evidence="5" id="KW-1185">Reference proteome</keyword>
<accession>A0A1X6NU47</accession>
<dbReference type="Pfam" id="PF01431">
    <property type="entry name" value="Peptidase_M13"/>
    <property type="match status" value="1"/>
</dbReference>
<feature type="chain" id="PRO_5013027493" description="Peptidase M13 C-terminal domain-containing protein" evidence="2">
    <location>
        <begin position="23"/>
        <end position="596"/>
    </location>
</feature>
<evidence type="ECO:0000256" key="2">
    <source>
        <dbReference type="SAM" id="SignalP"/>
    </source>
</evidence>
<dbReference type="GO" id="GO:0004222">
    <property type="term" value="F:metalloendopeptidase activity"/>
    <property type="evidence" value="ECO:0007669"/>
    <property type="project" value="InterPro"/>
</dbReference>